<feature type="binding site" evidence="9">
    <location>
        <position position="23"/>
    </location>
    <ligand>
        <name>Zn(2+)</name>
        <dbReference type="ChEBI" id="CHEBI:29105"/>
        <label>1</label>
    </ligand>
</feature>
<comment type="cofactor">
    <cofactor evidence="9 10">
        <name>Zn(2+)</name>
        <dbReference type="ChEBI" id="CHEBI:29105"/>
    </cofactor>
    <text evidence="9 10">Binds 2 Zn(2+) ions per subunit.</text>
</comment>
<dbReference type="InterPro" id="IPR004721">
    <property type="entry name" value="DHOdimr"/>
</dbReference>
<dbReference type="GO" id="GO:0044205">
    <property type="term" value="P:'de novo' UMP biosynthetic process"/>
    <property type="evidence" value="ECO:0007669"/>
    <property type="project" value="UniProtKB-UniRule"/>
</dbReference>
<evidence type="ECO:0000256" key="4">
    <source>
        <dbReference type="ARBA" id="ARBA00012860"/>
    </source>
</evidence>
<comment type="subunit">
    <text evidence="9">Homodimer.</text>
</comment>
<dbReference type="Gene3D" id="3.20.20.140">
    <property type="entry name" value="Metal-dependent hydrolases"/>
    <property type="match status" value="1"/>
</dbReference>
<evidence type="ECO:0000256" key="1">
    <source>
        <dbReference type="ARBA" id="ARBA00002368"/>
    </source>
</evidence>
<feature type="binding site" evidence="9">
    <location>
        <position position="229"/>
    </location>
    <ligand>
        <name>substrate</name>
    </ligand>
</feature>
<dbReference type="InterPro" id="IPR006680">
    <property type="entry name" value="Amidohydro-rel"/>
</dbReference>
<name>A0A0K6H8I0_9GAMM</name>
<keyword evidence="13" id="KW-1185">Reference proteome</keyword>
<dbReference type="Pfam" id="PF01979">
    <property type="entry name" value="Amidohydro_1"/>
    <property type="match status" value="1"/>
</dbReference>
<reference evidence="13" key="1">
    <citation type="submission" date="2015-08" db="EMBL/GenBank/DDBJ databases">
        <authorList>
            <person name="Varghese N."/>
        </authorList>
    </citation>
    <scope>NUCLEOTIDE SEQUENCE [LARGE SCALE GENOMIC DNA]</scope>
    <source>
        <strain evidence="13">DSM 27808</strain>
    </source>
</reference>
<evidence type="ECO:0000256" key="2">
    <source>
        <dbReference type="ARBA" id="ARBA00004880"/>
    </source>
</evidence>
<dbReference type="InterPro" id="IPR032466">
    <property type="entry name" value="Metal_Hydrolase"/>
</dbReference>
<dbReference type="InterPro" id="IPR002195">
    <property type="entry name" value="Dihydroorotase_CS"/>
</dbReference>
<evidence type="ECO:0000256" key="5">
    <source>
        <dbReference type="ARBA" id="ARBA00022723"/>
    </source>
</evidence>
<proteinExistence type="inferred from homology"/>
<dbReference type="PANTHER" id="PTHR43137:SF1">
    <property type="entry name" value="DIHYDROOROTASE"/>
    <property type="match status" value="1"/>
</dbReference>
<evidence type="ECO:0000256" key="8">
    <source>
        <dbReference type="ARBA" id="ARBA00022975"/>
    </source>
</evidence>
<evidence type="ECO:0000256" key="3">
    <source>
        <dbReference type="ARBA" id="ARBA00005631"/>
    </source>
</evidence>
<evidence type="ECO:0000256" key="7">
    <source>
        <dbReference type="ARBA" id="ARBA00022833"/>
    </source>
</evidence>
<feature type="binding site" evidence="9">
    <location>
        <begin position="25"/>
        <end position="27"/>
    </location>
    <ligand>
        <name>substrate</name>
    </ligand>
</feature>
<feature type="domain" description="Amidohydrolase-related" evidence="11">
    <location>
        <begin position="21"/>
        <end position="311"/>
    </location>
</feature>
<feature type="binding site" evidence="9">
    <location>
        <position position="257"/>
    </location>
    <ligand>
        <name>Zn(2+)</name>
        <dbReference type="ChEBI" id="CHEBI:29105"/>
        <label>1</label>
    </ligand>
</feature>
<gene>
    <name evidence="9" type="primary">pyrC</name>
    <name evidence="12" type="ORF">Ga0061064_1706</name>
</gene>
<sequence length="353" mass="38798">MQAQAQASGQITELTISTPDDWHLHLRDGELLANTVPATAEVFGRAVVMPNLVPPVTTTEQAEAYRQRILAQRPPENNFQPLMALYLTQNTSLDTVRAAAENPHVIGFKLYPSGATTNSDAGVTDVDGLDHVFAAMAELQVPLLVHGEVTSADIDIFDREKVFIDKHLRPLMQRHPKLKLVLEHITTADAVAFVESQGNNVAATITPQHLLMNRNDLLVGGVRPHNYCLPILKRRDHQLELRRAAVSGSPKFFLGTDSAPHAQSKKETACGCAGCYSAPAALPLYAEFFEQMNALDKLENFASGFGAEFYGYPRAATKVTLLREPWRVPEVVSTAVGPMVPYWAGNLLNWQVK</sequence>
<dbReference type="SUPFAM" id="SSF51556">
    <property type="entry name" value="Metallo-dependent hydrolases"/>
    <property type="match status" value="1"/>
</dbReference>
<comment type="similarity">
    <text evidence="3 9 10">Belongs to the metallo-dependent hydrolases superfamily. DHOase family. Class II DHOase subfamily.</text>
</comment>
<dbReference type="HAMAP" id="MF_00219">
    <property type="entry name" value="PyrC_classII"/>
    <property type="match status" value="1"/>
</dbReference>
<dbReference type="GO" id="GO:0004151">
    <property type="term" value="F:dihydroorotase activity"/>
    <property type="evidence" value="ECO:0007669"/>
    <property type="project" value="UniProtKB-UniRule"/>
</dbReference>
<dbReference type="GO" id="GO:0006207">
    <property type="term" value="P:'de novo' pyrimidine nucleobase biosynthetic process"/>
    <property type="evidence" value="ECO:0007669"/>
    <property type="project" value="TreeGrafter"/>
</dbReference>
<evidence type="ECO:0000313" key="13">
    <source>
        <dbReference type="Proteomes" id="UP000182598"/>
    </source>
</evidence>
<feature type="modified residue" description="N6-carboxylysine" evidence="9">
    <location>
        <position position="109"/>
    </location>
</feature>
<feature type="binding site" description="via carbamate group" evidence="9">
    <location>
        <position position="109"/>
    </location>
    <ligand>
        <name>Zn(2+)</name>
        <dbReference type="ChEBI" id="CHEBI:29105"/>
        <label>2</label>
    </ligand>
</feature>
<organism evidence="12 13">
    <name type="scientific">Pseudidiomarina woesei</name>
    <dbReference type="NCBI Taxonomy" id="1381080"/>
    <lineage>
        <taxon>Bacteria</taxon>
        <taxon>Pseudomonadati</taxon>
        <taxon>Pseudomonadota</taxon>
        <taxon>Gammaproteobacteria</taxon>
        <taxon>Alteromonadales</taxon>
        <taxon>Idiomarinaceae</taxon>
        <taxon>Pseudidiomarina</taxon>
    </lineage>
</organism>
<dbReference type="Proteomes" id="UP000182598">
    <property type="component" value="Unassembled WGS sequence"/>
</dbReference>
<keyword evidence="5 9" id="KW-0479">Metal-binding</keyword>
<dbReference type="PROSITE" id="PS00483">
    <property type="entry name" value="DIHYDROOROTASE_2"/>
    <property type="match status" value="1"/>
</dbReference>
<comment type="catalytic activity">
    <reaction evidence="9 10">
        <text>(S)-dihydroorotate + H2O = N-carbamoyl-L-aspartate + H(+)</text>
        <dbReference type="Rhea" id="RHEA:24296"/>
        <dbReference type="ChEBI" id="CHEBI:15377"/>
        <dbReference type="ChEBI" id="CHEBI:15378"/>
        <dbReference type="ChEBI" id="CHEBI:30864"/>
        <dbReference type="ChEBI" id="CHEBI:32814"/>
        <dbReference type="EC" id="3.5.2.3"/>
    </reaction>
</comment>
<dbReference type="GO" id="GO:0008270">
    <property type="term" value="F:zinc ion binding"/>
    <property type="evidence" value="ECO:0007669"/>
    <property type="project" value="UniProtKB-UniRule"/>
</dbReference>
<feature type="binding site" evidence="9">
    <location>
        <position position="51"/>
    </location>
    <ligand>
        <name>substrate</name>
    </ligand>
</feature>
<feature type="binding site" evidence="9">
    <location>
        <position position="273"/>
    </location>
    <ligand>
        <name>substrate</name>
    </ligand>
</feature>
<dbReference type="NCBIfam" id="TIGR00856">
    <property type="entry name" value="pyrC_dimer"/>
    <property type="match status" value="1"/>
</dbReference>
<feature type="binding site" evidence="9">
    <location>
        <position position="146"/>
    </location>
    <ligand>
        <name>substrate</name>
    </ligand>
</feature>
<feature type="binding site" description="via carbamate group" evidence="9">
    <location>
        <position position="109"/>
    </location>
    <ligand>
        <name>Zn(2+)</name>
        <dbReference type="ChEBI" id="CHEBI:29105"/>
        <label>1</label>
    </ligand>
</feature>
<feature type="binding site" evidence="9">
    <location>
        <position position="184"/>
    </location>
    <ligand>
        <name>Zn(2+)</name>
        <dbReference type="ChEBI" id="CHEBI:29105"/>
        <label>2</label>
    </ligand>
</feature>
<feature type="binding site" evidence="9">
    <location>
        <position position="146"/>
    </location>
    <ligand>
        <name>Zn(2+)</name>
        <dbReference type="ChEBI" id="CHEBI:29105"/>
        <label>2</label>
    </ligand>
</feature>
<accession>A0A0K6H8I0</accession>
<evidence type="ECO:0000256" key="10">
    <source>
        <dbReference type="RuleBase" id="RU003440"/>
    </source>
</evidence>
<dbReference type="EC" id="3.5.2.3" evidence="4 9"/>
<evidence type="ECO:0000256" key="6">
    <source>
        <dbReference type="ARBA" id="ARBA00022801"/>
    </source>
</evidence>
<dbReference type="PROSITE" id="PS00482">
    <property type="entry name" value="DIHYDROOROTASE_1"/>
    <property type="match status" value="1"/>
</dbReference>
<dbReference type="UniPathway" id="UPA00070">
    <property type="reaction ID" value="UER00117"/>
</dbReference>
<dbReference type="AlphaFoldDB" id="A0A0K6H8I0"/>
<dbReference type="CDD" id="cd01294">
    <property type="entry name" value="DHOase"/>
    <property type="match status" value="1"/>
</dbReference>
<feature type="active site" evidence="9">
    <location>
        <position position="257"/>
    </location>
</feature>
<feature type="binding site" evidence="9">
    <location>
        <position position="261"/>
    </location>
    <ligand>
        <name>substrate</name>
    </ligand>
</feature>
<keyword evidence="6 9" id="KW-0378">Hydrolase</keyword>
<evidence type="ECO:0000259" key="11">
    <source>
        <dbReference type="Pfam" id="PF01979"/>
    </source>
</evidence>
<dbReference type="PANTHER" id="PTHR43137">
    <property type="entry name" value="DIHYDROOROTASE"/>
    <property type="match status" value="1"/>
</dbReference>
<feature type="binding site" evidence="9">
    <location>
        <position position="25"/>
    </location>
    <ligand>
        <name>Zn(2+)</name>
        <dbReference type="ChEBI" id="CHEBI:29105"/>
        <label>1</label>
    </ligand>
</feature>
<protein>
    <recommendedName>
        <fullName evidence="4 9">Dihydroorotase</fullName>
        <shortName evidence="9">DHOase</shortName>
        <ecNumber evidence="4 9">3.5.2.3</ecNumber>
    </recommendedName>
</protein>
<keyword evidence="8 9" id="KW-0665">Pyrimidine biosynthesis</keyword>
<keyword evidence="7 9" id="KW-0862">Zinc</keyword>
<comment type="pathway">
    <text evidence="2 9 10">Pyrimidine metabolism; UMP biosynthesis via de novo pathway; (S)-dihydroorotate from bicarbonate: step 3/3.</text>
</comment>
<dbReference type="GO" id="GO:0005829">
    <property type="term" value="C:cytosol"/>
    <property type="evidence" value="ECO:0007669"/>
    <property type="project" value="TreeGrafter"/>
</dbReference>
<dbReference type="EMBL" id="CYHB01000004">
    <property type="protein sequence ID" value="CUA87063.1"/>
    <property type="molecule type" value="Genomic_DNA"/>
</dbReference>
<evidence type="ECO:0000256" key="9">
    <source>
        <dbReference type="HAMAP-Rule" id="MF_00219"/>
    </source>
</evidence>
<comment type="function">
    <text evidence="1 9">Catalyzes the reversible cyclization of carbamoyl aspartate to dihydroorotate.</text>
</comment>
<dbReference type="PIRSF" id="PIRSF001237">
    <property type="entry name" value="DHOdimr"/>
    <property type="match status" value="1"/>
</dbReference>
<evidence type="ECO:0000313" key="12">
    <source>
        <dbReference type="EMBL" id="CUA87063.1"/>
    </source>
</evidence>